<feature type="transmembrane region" description="Helical" evidence="1">
    <location>
        <begin position="98"/>
        <end position="120"/>
    </location>
</feature>
<protein>
    <submittedName>
        <fullName evidence="2">Uncharacterized protein</fullName>
    </submittedName>
</protein>
<dbReference type="EMBL" id="KK207798">
    <property type="protein sequence ID" value="EZF53917.1"/>
    <property type="molecule type" value="Genomic_DNA"/>
</dbReference>
<proteinExistence type="predicted"/>
<evidence type="ECO:0000256" key="1">
    <source>
        <dbReference type="SAM" id="Phobius"/>
    </source>
</evidence>
<keyword evidence="1" id="KW-1133">Transmembrane helix</keyword>
<dbReference type="AlphaFoldDB" id="A0A022W6C0"/>
<reference evidence="2" key="1">
    <citation type="submission" date="2014-02" db="EMBL/GenBank/DDBJ databases">
        <title>The Genome Sequence of Trichophyton rubrum (morphotype fischeri) CBS 288.86.</title>
        <authorList>
            <consortium name="The Broad Institute Genomics Platform"/>
            <person name="Cuomo C.A."/>
            <person name="White T.C."/>
            <person name="Graser Y."/>
            <person name="Martinez-Rossi N."/>
            <person name="Heitman J."/>
            <person name="Young S.K."/>
            <person name="Zeng Q."/>
            <person name="Gargeya S."/>
            <person name="Abouelleil A."/>
            <person name="Alvarado L."/>
            <person name="Chapman S.B."/>
            <person name="Gainer-Dewar J."/>
            <person name="Goldberg J."/>
            <person name="Griggs A."/>
            <person name="Gujja S."/>
            <person name="Hansen M."/>
            <person name="Howarth C."/>
            <person name="Imamovic A."/>
            <person name="Larimer J."/>
            <person name="Martinez D."/>
            <person name="Murphy C."/>
            <person name="Pearson M.D."/>
            <person name="Persinoti G."/>
            <person name="Poon T."/>
            <person name="Priest M."/>
            <person name="Roberts A.D."/>
            <person name="Saif S."/>
            <person name="Shea T.D."/>
            <person name="Sykes S.N."/>
            <person name="Wortman J."/>
            <person name="Nusbaum C."/>
            <person name="Birren B."/>
        </authorList>
    </citation>
    <scope>NUCLEOTIDE SEQUENCE [LARGE SCALE GENOMIC DNA]</scope>
    <source>
        <strain evidence="2">CBS 288.86</strain>
    </source>
</reference>
<gene>
    <name evidence="2" type="ORF">H103_03192</name>
</gene>
<sequence>MVTVDMAEETGQRCRPLRVLAEVVDYQPVSQILPFSQLAMLELSLLIYGNSAGSVSSYEGEQRVRRGQTFDDAVKRRHLCGVSAVSTRRFYPCIFMMFLYSSLVAPAGGRCLAVVFWFSFTPSHASTSSFFTAFNDKLRLLLLLLHRTSVIERIANIDV</sequence>
<dbReference type="Proteomes" id="UP000023758">
    <property type="component" value="Unassembled WGS sequence"/>
</dbReference>
<name>A0A022W6C0_TRIRU</name>
<organism evidence="2">
    <name type="scientific">Trichophyton rubrum CBS 288.86</name>
    <dbReference type="NCBI Taxonomy" id="1215330"/>
    <lineage>
        <taxon>Eukaryota</taxon>
        <taxon>Fungi</taxon>
        <taxon>Dikarya</taxon>
        <taxon>Ascomycota</taxon>
        <taxon>Pezizomycotina</taxon>
        <taxon>Eurotiomycetes</taxon>
        <taxon>Eurotiomycetidae</taxon>
        <taxon>Onygenales</taxon>
        <taxon>Arthrodermataceae</taxon>
        <taxon>Trichophyton</taxon>
    </lineage>
</organism>
<accession>A0A022W6C0</accession>
<keyword evidence="1" id="KW-0812">Transmembrane</keyword>
<evidence type="ECO:0000313" key="2">
    <source>
        <dbReference type="EMBL" id="EZF53917.1"/>
    </source>
</evidence>
<keyword evidence="1" id="KW-0472">Membrane</keyword>
<dbReference type="HOGENOM" id="CLU_1670656_0_0_1"/>